<dbReference type="Pfam" id="PF05899">
    <property type="entry name" value="Cupin_3"/>
    <property type="match status" value="1"/>
</dbReference>
<evidence type="ECO:0000313" key="3">
    <source>
        <dbReference type="Proteomes" id="UP000192448"/>
    </source>
</evidence>
<evidence type="ECO:0000259" key="1">
    <source>
        <dbReference type="Pfam" id="PF05899"/>
    </source>
</evidence>
<dbReference type="OrthoDB" id="9799053at2"/>
<evidence type="ECO:0000313" key="2">
    <source>
        <dbReference type="EMBL" id="ORA40016.1"/>
    </source>
</evidence>
<dbReference type="EMBL" id="MVHF01000001">
    <property type="protein sequence ID" value="ORA40016.1"/>
    <property type="molecule type" value="Genomic_DNA"/>
</dbReference>
<dbReference type="PANTHER" id="PTHR40943:SF1">
    <property type="entry name" value="CYTOPLASMIC PROTEIN"/>
    <property type="match status" value="1"/>
</dbReference>
<dbReference type="InterPro" id="IPR008579">
    <property type="entry name" value="UGlyAH_Cupin_dom"/>
</dbReference>
<gene>
    <name evidence="2" type="ORF">BST13_01255</name>
</gene>
<sequence>MTGTTIPEIVYDAAPGALELTVLGPRIPALAGAPVESVHVLHRNVAGRSGIWECTPGRFDSARNGDTELMHFIAGAGTITTADGTVHDIRPGVVLVAPDGWRGTWDIRETVRKVYTIWATPDE</sequence>
<dbReference type="PANTHER" id="PTHR40943">
    <property type="entry name" value="CYTOPLASMIC PROTEIN-RELATED"/>
    <property type="match status" value="1"/>
</dbReference>
<comment type="caution">
    <text evidence="2">The sequence shown here is derived from an EMBL/GenBank/DDBJ whole genome shotgun (WGS) entry which is preliminary data.</text>
</comment>
<dbReference type="CDD" id="cd02227">
    <property type="entry name" value="cupin_TM1112-like"/>
    <property type="match status" value="1"/>
</dbReference>
<reference evidence="2 3" key="1">
    <citation type="submission" date="2017-02" db="EMBL/GenBank/DDBJ databases">
        <title>The new phylogeny of genus Mycobacterium.</title>
        <authorList>
            <person name="Tortoli E."/>
            <person name="Trovato A."/>
            <person name="Cirillo D.M."/>
        </authorList>
    </citation>
    <scope>NUCLEOTIDE SEQUENCE [LARGE SCALE GENOMIC DNA]</scope>
    <source>
        <strain evidence="2 3">RW6</strain>
    </source>
</reference>
<keyword evidence="3" id="KW-1185">Reference proteome</keyword>
<feature type="domain" description="(S)-ureidoglycine aminohydrolase cupin" evidence="1">
    <location>
        <begin position="48"/>
        <end position="115"/>
    </location>
</feature>
<dbReference type="AlphaFoldDB" id="A0A1X0BDU8"/>
<dbReference type="SUPFAM" id="SSF51182">
    <property type="entry name" value="RmlC-like cupins"/>
    <property type="match status" value="1"/>
</dbReference>
<dbReference type="STRING" id="1927124.BST13_01255"/>
<name>A0A1X0BDU8_9MYCO</name>
<organism evidence="2 3">
    <name type="scientific">Mycobacterium aquaticum</name>
    <dbReference type="NCBI Taxonomy" id="1927124"/>
    <lineage>
        <taxon>Bacteria</taxon>
        <taxon>Bacillati</taxon>
        <taxon>Actinomycetota</taxon>
        <taxon>Actinomycetes</taxon>
        <taxon>Mycobacteriales</taxon>
        <taxon>Mycobacteriaceae</taxon>
        <taxon>Mycobacterium</taxon>
    </lineage>
</organism>
<dbReference type="InterPro" id="IPR011051">
    <property type="entry name" value="RmlC_Cupin_sf"/>
</dbReference>
<proteinExistence type="predicted"/>
<accession>A0A1X0BDU8</accession>
<dbReference type="InterPro" id="IPR014710">
    <property type="entry name" value="RmlC-like_jellyroll"/>
</dbReference>
<dbReference type="RefSeq" id="WP_083159787.1">
    <property type="nucleotide sequence ID" value="NZ_MVHF01000001.1"/>
</dbReference>
<dbReference type="Proteomes" id="UP000192448">
    <property type="component" value="Unassembled WGS sequence"/>
</dbReference>
<protein>
    <recommendedName>
        <fullName evidence="1">(S)-ureidoglycine aminohydrolase cupin domain-containing protein</fullName>
    </recommendedName>
</protein>
<dbReference type="Gene3D" id="2.60.120.10">
    <property type="entry name" value="Jelly Rolls"/>
    <property type="match status" value="1"/>
</dbReference>